<keyword evidence="1" id="KW-0805">Transcription regulation</keyword>
<dbReference type="InterPro" id="IPR010982">
    <property type="entry name" value="Lambda_DNA-bd_dom_sf"/>
</dbReference>
<evidence type="ECO:0000313" key="6">
    <source>
        <dbReference type="Proteomes" id="UP001549047"/>
    </source>
</evidence>
<dbReference type="PANTHER" id="PTHR30146:SF109">
    <property type="entry name" value="HTH-TYPE TRANSCRIPTIONAL REGULATOR GALS"/>
    <property type="match status" value="1"/>
</dbReference>
<evidence type="ECO:0000313" key="5">
    <source>
        <dbReference type="EMBL" id="MET3615837.1"/>
    </source>
</evidence>
<dbReference type="RefSeq" id="WP_354558300.1">
    <property type="nucleotide sequence ID" value="NZ_JBEPMB010000009.1"/>
</dbReference>
<accession>A0ABV2J501</accession>
<organism evidence="5 6">
    <name type="scientific">Rhizobium aquaticum</name>
    <dbReference type="NCBI Taxonomy" id="1549636"/>
    <lineage>
        <taxon>Bacteria</taxon>
        <taxon>Pseudomonadati</taxon>
        <taxon>Pseudomonadota</taxon>
        <taxon>Alphaproteobacteria</taxon>
        <taxon>Hyphomicrobiales</taxon>
        <taxon>Rhizobiaceae</taxon>
        <taxon>Rhizobium/Agrobacterium group</taxon>
        <taxon>Rhizobium</taxon>
    </lineage>
</organism>
<evidence type="ECO:0000259" key="4">
    <source>
        <dbReference type="PROSITE" id="PS50932"/>
    </source>
</evidence>
<dbReference type="EMBL" id="JBEPMB010000009">
    <property type="protein sequence ID" value="MET3615837.1"/>
    <property type="molecule type" value="Genomic_DNA"/>
</dbReference>
<dbReference type="CDD" id="cd01392">
    <property type="entry name" value="HTH_LacI"/>
    <property type="match status" value="1"/>
</dbReference>
<keyword evidence="2" id="KW-0238">DNA-binding</keyword>
<dbReference type="InterPro" id="IPR046335">
    <property type="entry name" value="LacI/GalR-like_sensor"/>
</dbReference>
<sequence>MNEPEPSGEKRRSPTIIDVARTADVAVGTVSRYLNGQPIRRANREQIEQAIQELGYKRNAAAASIRTDLTHIIGFLVPRFDEFHAQMLEHLSNTVRRSGRAVLSYCHGGDPRVIAEALDIFAAQRVDAIVMDGTADVYDRVDELLSQNIPIIFYNNDLRGLAVDRVMVDNYRASYRIVSHLADLGHERIGILMGDLANSSGLERLSGYEKALQEKGIEIDPALKVKGNWTIDGGYQATTRLMALEQRPTALFCANYGMAIGAMSWLKENGLHVPDDISLVSYDDVPVFRLYESGITAVAQPIATIAETITDILLERLGEPSNRVTRSVTLECDIILRGSTRRVA</sequence>
<dbReference type="Pfam" id="PF00356">
    <property type="entry name" value="LacI"/>
    <property type="match status" value="1"/>
</dbReference>
<dbReference type="SUPFAM" id="SSF47413">
    <property type="entry name" value="lambda repressor-like DNA-binding domains"/>
    <property type="match status" value="1"/>
</dbReference>
<reference evidence="5 6" key="1">
    <citation type="submission" date="2024-06" db="EMBL/GenBank/DDBJ databases">
        <title>Genomic Encyclopedia of Type Strains, Phase IV (KMG-IV): sequencing the most valuable type-strain genomes for metagenomic binning, comparative biology and taxonomic classification.</title>
        <authorList>
            <person name="Goeker M."/>
        </authorList>
    </citation>
    <scope>NUCLEOTIDE SEQUENCE [LARGE SCALE GENOMIC DNA]</scope>
    <source>
        <strain evidence="5 6">DSM 29780</strain>
    </source>
</reference>
<evidence type="ECO:0000256" key="1">
    <source>
        <dbReference type="ARBA" id="ARBA00023015"/>
    </source>
</evidence>
<dbReference type="Gene3D" id="3.40.50.2300">
    <property type="match status" value="2"/>
</dbReference>
<dbReference type="InterPro" id="IPR000843">
    <property type="entry name" value="HTH_LacI"/>
</dbReference>
<dbReference type="SMART" id="SM00354">
    <property type="entry name" value="HTH_LACI"/>
    <property type="match status" value="1"/>
</dbReference>
<evidence type="ECO:0000256" key="2">
    <source>
        <dbReference type="ARBA" id="ARBA00023125"/>
    </source>
</evidence>
<feature type="domain" description="HTH lacI-type" evidence="4">
    <location>
        <begin position="14"/>
        <end position="67"/>
    </location>
</feature>
<gene>
    <name evidence="5" type="ORF">ABID16_004184</name>
</gene>
<dbReference type="PROSITE" id="PS50932">
    <property type="entry name" value="HTH_LACI_2"/>
    <property type="match status" value="1"/>
</dbReference>
<dbReference type="InterPro" id="IPR028082">
    <property type="entry name" value="Peripla_BP_I"/>
</dbReference>
<keyword evidence="3" id="KW-0804">Transcription</keyword>
<proteinExistence type="predicted"/>
<name>A0ABV2J501_9HYPH</name>
<comment type="caution">
    <text evidence="5">The sequence shown here is derived from an EMBL/GenBank/DDBJ whole genome shotgun (WGS) entry which is preliminary data.</text>
</comment>
<dbReference type="CDD" id="cd06267">
    <property type="entry name" value="PBP1_LacI_sugar_binding-like"/>
    <property type="match status" value="1"/>
</dbReference>
<protein>
    <submittedName>
        <fullName evidence="5">LacI family transcriptional regulator</fullName>
    </submittedName>
</protein>
<dbReference type="Gene3D" id="1.10.260.40">
    <property type="entry name" value="lambda repressor-like DNA-binding domains"/>
    <property type="match status" value="1"/>
</dbReference>
<dbReference type="SUPFAM" id="SSF53822">
    <property type="entry name" value="Periplasmic binding protein-like I"/>
    <property type="match status" value="1"/>
</dbReference>
<keyword evidence="6" id="KW-1185">Reference proteome</keyword>
<dbReference type="PANTHER" id="PTHR30146">
    <property type="entry name" value="LACI-RELATED TRANSCRIPTIONAL REPRESSOR"/>
    <property type="match status" value="1"/>
</dbReference>
<dbReference type="Pfam" id="PF13377">
    <property type="entry name" value="Peripla_BP_3"/>
    <property type="match status" value="1"/>
</dbReference>
<evidence type="ECO:0000256" key="3">
    <source>
        <dbReference type="ARBA" id="ARBA00023163"/>
    </source>
</evidence>
<dbReference type="Proteomes" id="UP001549047">
    <property type="component" value="Unassembled WGS sequence"/>
</dbReference>